<reference evidence="2 3" key="1">
    <citation type="submission" date="2017-06" db="EMBL/GenBank/DDBJ databases">
        <title>the draft geome sequence of Illustriluteabacillus marina B3227.</title>
        <authorList>
            <person name="He R.-H."/>
            <person name="Du Z.-J."/>
        </authorList>
    </citation>
    <scope>NUCLEOTIDE SEQUENCE [LARGE SCALE GENOMIC DNA]</scope>
    <source>
        <strain evidence="2 3">B3227</strain>
    </source>
</reference>
<evidence type="ECO:0000313" key="3">
    <source>
        <dbReference type="Proteomes" id="UP000243524"/>
    </source>
</evidence>
<organism evidence="2 3">
    <name type="scientific">Halalkalibacillus sediminis</name>
    <dbReference type="NCBI Taxonomy" id="2018042"/>
    <lineage>
        <taxon>Bacteria</taxon>
        <taxon>Bacillati</taxon>
        <taxon>Bacillota</taxon>
        <taxon>Bacilli</taxon>
        <taxon>Bacillales</taxon>
        <taxon>Bacillaceae</taxon>
        <taxon>Halalkalibacillus</taxon>
    </lineage>
</organism>
<keyword evidence="1" id="KW-0812">Transmembrane</keyword>
<keyword evidence="3" id="KW-1185">Reference proteome</keyword>
<dbReference type="OrthoDB" id="2454526at2"/>
<comment type="caution">
    <text evidence="2">The sequence shown here is derived from an EMBL/GenBank/DDBJ whole genome shotgun (WGS) entry which is preliminary data.</text>
</comment>
<dbReference type="EMBL" id="PJNH01000001">
    <property type="protein sequence ID" value="PKR78748.1"/>
    <property type="molecule type" value="Genomic_DNA"/>
</dbReference>
<keyword evidence="1" id="KW-1133">Transmembrane helix</keyword>
<feature type="transmembrane region" description="Helical" evidence="1">
    <location>
        <begin position="7"/>
        <end position="30"/>
    </location>
</feature>
<dbReference type="Proteomes" id="UP000243524">
    <property type="component" value="Unassembled WGS sequence"/>
</dbReference>
<dbReference type="RefSeq" id="WP_101330491.1">
    <property type="nucleotide sequence ID" value="NZ_PJNH01000001.1"/>
</dbReference>
<protein>
    <submittedName>
        <fullName evidence="2">Uncharacterized protein</fullName>
    </submittedName>
</protein>
<sequence length="86" mass="9857">MKKYILFAIIFILLFSITQVLSGVLLTFLYTPDLKEVWNMSDNSPRETVITSSSTSFMLTLFIAFLSATISYFITNKITNFKNNVK</sequence>
<evidence type="ECO:0000313" key="2">
    <source>
        <dbReference type="EMBL" id="PKR78748.1"/>
    </source>
</evidence>
<evidence type="ECO:0000256" key="1">
    <source>
        <dbReference type="SAM" id="Phobius"/>
    </source>
</evidence>
<dbReference type="AlphaFoldDB" id="A0A2I0QWQ6"/>
<name>A0A2I0QWQ6_9BACI</name>
<feature type="transmembrane region" description="Helical" evidence="1">
    <location>
        <begin position="50"/>
        <end position="74"/>
    </location>
</feature>
<gene>
    <name evidence="2" type="ORF">CEY16_03045</name>
</gene>
<keyword evidence="1" id="KW-0472">Membrane</keyword>
<proteinExistence type="predicted"/>
<accession>A0A2I0QWQ6</accession>